<reference evidence="8 9" key="1">
    <citation type="journal article" date="2018" name="Sci. Rep.">
        <title>Comparative genomics provides insights into the lifestyle and reveals functional heterogeneity of dark septate endophytic fungi.</title>
        <authorList>
            <person name="Knapp D.G."/>
            <person name="Nemeth J.B."/>
            <person name="Barry K."/>
            <person name="Hainaut M."/>
            <person name="Henrissat B."/>
            <person name="Johnson J."/>
            <person name="Kuo A."/>
            <person name="Lim J.H.P."/>
            <person name="Lipzen A."/>
            <person name="Nolan M."/>
            <person name="Ohm R.A."/>
            <person name="Tamas L."/>
            <person name="Grigoriev I.V."/>
            <person name="Spatafora J.W."/>
            <person name="Nagy L.G."/>
            <person name="Kovacs G.M."/>
        </authorList>
    </citation>
    <scope>NUCLEOTIDE SEQUENCE [LARGE SCALE GENOMIC DNA]</scope>
    <source>
        <strain evidence="8 9">DSE2036</strain>
    </source>
</reference>
<feature type="non-terminal residue" evidence="8">
    <location>
        <position position="1"/>
    </location>
</feature>
<evidence type="ECO:0000313" key="9">
    <source>
        <dbReference type="Proteomes" id="UP000244855"/>
    </source>
</evidence>
<dbReference type="SUPFAM" id="SSF48264">
    <property type="entry name" value="Cytochrome P450"/>
    <property type="match status" value="1"/>
</dbReference>
<dbReference type="PRINTS" id="PR00385">
    <property type="entry name" value="P450"/>
</dbReference>
<evidence type="ECO:0000256" key="5">
    <source>
        <dbReference type="PIRSR" id="PIRSR602401-1"/>
    </source>
</evidence>
<dbReference type="PANTHER" id="PTHR24305">
    <property type="entry name" value="CYTOCHROME P450"/>
    <property type="match status" value="1"/>
</dbReference>
<evidence type="ECO:0000256" key="7">
    <source>
        <dbReference type="SAM" id="MobiDB-lite"/>
    </source>
</evidence>
<keyword evidence="6" id="KW-0503">Monooxygenase</keyword>
<comment type="similarity">
    <text evidence="2 6">Belongs to the cytochrome P450 family.</text>
</comment>
<comment type="cofactor">
    <cofactor evidence="1 5">
        <name>heme</name>
        <dbReference type="ChEBI" id="CHEBI:30413"/>
    </cofactor>
</comment>
<proteinExistence type="inferred from homology"/>
<dbReference type="OrthoDB" id="1470350at2759"/>
<dbReference type="GO" id="GO:0005506">
    <property type="term" value="F:iron ion binding"/>
    <property type="evidence" value="ECO:0007669"/>
    <property type="project" value="InterPro"/>
</dbReference>
<dbReference type="InterPro" id="IPR001128">
    <property type="entry name" value="Cyt_P450"/>
</dbReference>
<feature type="binding site" description="axial binding residue" evidence="5">
    <location>
        <position position="518"/>
    </location>
    <ligand>
        <name>heme</name>
        <dbReference type="ChEBI" id="CHEBI:30413"/>
    </ligand>
    <ligandPart>
        <name>Fe</name>
        <dbReference type="ChEBI" id="CHEBI:18248"/>
    </ligandPart>
</feature>
<keyword evidence="5 6" id="KW-0349">Heme</keyword>
<dbReference type="GO" id="GO:0016705">
    <property type="term" value="F:oxidoreductase activity, acting on paired donors, with incorporation or reduction of molecular oxygen"/>
    <property type="evidence" value="ECO:0007669"/>
    <property type="project" value="InterPro"/>
</dbReference>
<gene>
    <name evidence="8" type="ORF">DM02DRAFT_534387</name>
</gene>
<dbReference type="InterPro" id="IPR017972">
    <property type="entry name" value="Cyt_P450_CS"/>
</dbReference>
<name>A0A2V1DFK5_9PLEO</name>
<keyword evidence="9" id="KW-1185">Reference proteome</keyword>
<evidence type="ECO:0000256" key="3">
    <source>
        <dbReference type="ARBA" id="ARBA00022723"/>
    </source>
</evidence>
<evidence type="ECO:0000256" key="2">
    <source>
        <dbReference type="ARBA" id="ARBA00010617"/>
    </source>
</evidence>
<feature type="region of interest" description="Disordered" evidence="7">
    <location>
        <begin position="472"/>
        <end position="507"/>
    </location>
</feature>
<dbReference type="STRING" id="97972.A0A2V1DFK5"/>
<dbReference type="Gene3D" id="1.10.630.10">
    <property type="entry name" value="Cytochrome P450"/>
    <property type="match status" value="1"/>
</dbReference>
<evidence type="ECO:0000256" key="1">
    <source>
        <dbReference type="ARBA" id="ARBA00001971"/>
    </source>
</evidence>
<accession>A0A2V1DFK5</accession>
<keyword evidence="6" id="KW-0560">Oxidoreductase</keyword>
<sequence length="641" mass="72590">LPYIVLPFDPQSLAWILVSKFVLPILRRLPLTCNDLWLDLLDENPDWRLQYSMYRRAGGDTFLIIKPNGISVQTCSAEIITQIISRGNRFPKPTKESKVVELYGPNIITTEGAQWRTHRKIMAPSFSEDNNRLVWDETLYQARAMVGGWGLSDSQESATLTLEELQKDTMLLPLNIISRAVLGVKLEWPKQKQKSSNDHASRGDQMSVEGHSLTFQDALSTLLENLPLIFLLGSFLLRQLPFKAVRHAYAAFSEWQCYMQNMILTRREQMNHQGTPNKADILSLMLKSHPDVEEDGEKKGETISLTNEEILGNTFIMTLAGHETTGDALFFAMVELAMNPQSQRELQKNLDDIFCDRPLDEWNYNLDLPRLLVGMPGAIFSEILRVYPPVIQIPKRTIPGSAQTLHQNGQQITIPPDVHIKLSVIGAHRNPNLWASWTSLANSAVSSSDSAKDLGEFQPCRWLMATNENHSNIDYSSQQSGQDLDEVPPSTINPFSPHASSSPKPGAYLPFSEGSRSCLGRRFAQVEMVLTLAVIFKYWTIELVPEPPVDQGELQGGHHEKCGNEKDRIGSTNHSPDYKSLKNAVPVAEKRSAWLKARERLREEIRGHLSYILTLKYDARQNGKNVPAIRLTKRRKEYWRS</sequence>
<dbReference type="InterPro" id="IPR050121">
    <property type="entry name" value="Cytochrome_P450_monoxygenase"/>
</dbReference>
<protein>
    <submittedName>
        <fullName evidence="8">Cytochrome P450</fullName>
    </submittedName>
</protein>
<dbReference type="GO" id="GO:0004497">
    <property type="term" value="F:monooxygenase activity"/>
    <property type="evidence" value="ECO:0007669"/>
    <property type="project" value="UniProtKB-KW"/>
</dbReference>
<dbReference type="PROSITE" id="PS00086">
    <property type="entry name" value="CYTOCHROME_P450"/>
    <property type="match status" value="1"/>
</dbReference>
<dbReference type="PANTHER" id="PTHR24305:SF166">
    <property type="entry name" value="CYTOCHROME P450 12A4, MITOCHONDRIAL-RELATED"/>
    <property type="match status" value="1"/>
</dbReference>
<evidence type="ECO:0000256" key="6">
    <source>
        <dbReference type="RuleBase" id="RU000461"/>
    </source>
</evidence>
<dbReference type="AlphaFoldDB" id="A0A2V1DFK5"/>
<organism evidence="8 9">
    <name type="scientific">Periconia macrospinosa</name>
    <dbReference type="NCBI Taxonomy" id="97972"/>
    <lineage>
        <taxon>Eukaryota</taxon>
        <taxon>Fungi</taxon>
        <taxon>Dikarya</taxon>
        <taxon>Ascomycota</taxon>
        <taxon>Pezizomycotina</taxon>
        <taxon>Dothideomycetes</taxon>
        <taxon>Pleosporomycetidae</taxon>
        <taxon>Pleosporales</taxon>
        <taxon>Massarineae</taxon>
        <taxon>Periconiaceae</taxon>
        <taxon>Periconia</taxon>
    </lineage>
</organism>
<feature type="compositionally biased region" description="Polar residues" evidence="7">
    <location>
        <begin position="490"/>
        <end position="503"/>
    </location>
</feature>
<dbReference type="Pfam" id="PF00067">
    <property type="entry name" value="p450"/>
    <property type="match status" value="2"/>
</dbReference>
<dbReference type="PRINTS" id="PR00463">
    <property type="entry name" value="EP450I"/>
</dbReference>
<keyword evidence="4 5" id="KW-0408">Iron</keyword>
<evidence type="ECO:0000313" key="8">
    <source>
        <dbReference type="EMBL" id="PVH96880.1"/>
    </source>
</evidence>
<dbReference type="InterPro" id="IPR002401">
    <property type="entry name" value="Cyt_P450_E_grp-I"/>
</dbReference>
<dbReference type="InterPro" id="IPR036396">
    <property type="entry name" value="Cyt_P450_sf"/>
</dbReference>
<dbReference type="EMBL" id="KZ805452">
    <property type="protein sequence ID" value="PVH96880.1"/>
    <property type="molecule type" value="Genomic_DNA"/>
</dbReference>
<keyword evidence="3 5" id="KW-0479">Metal-binding</keyword>
<evidence type="ECO:0000256" key="4">
    <source>
        <dbReference type="ARBA" id="ARBA00023004"/>
    </source>
</evidence>
<dbReference type="Proteomes" id="UP000244855">
    <property type="component" value="Unassembled WGS sequence"/>
</dbReference>
<feature type="compositionally biased region" description="Polar residues" evidence="7">
    <location>
        <begin position="472"/>
        <end position="482"/>
    </location>
</feature>
<dbReference type="GO" id="GO:0020037">
    <property type="term" value="F:heme binding"/>
    <property type="evidence" value="ECO:0007669"/>
    <property type="project" value="InterPro"/>
</dbReference>